<dbReference type="GO" id="GO:0016746">
    <property type="term" value="F:acyltransferase activity"/>
    <property type="evidence" value="ECO:0007669"/>
    <property type="project" value="InterPro"/>
</dbReference>
<dbReference type="InterPro" id="IPR022002">
    <property type="entry name" value="ChsH2_Znr"/>
</dbReference>
<dbReference type="PANTHER" id="PTHR34075">
    <property type="entry name" value="BLR3430 PROTEIN"/>
    <property type="match status" value="1"/>
</dbReference>
<accession>A0A3N4G7F7</accession>
<dbReference type="Gene3D" id="3.40.47.10">
    <property type="match status" value="1"/>
</dbReference>
<evidence type="ECO:0000256" key="1">
    <source>
        <dbReference type="SAM" id="MobiDB-lite"/>
    </source>
</evidence>
<evidence type="ECO:0000259" key="3">
    <source>
        <dbReference type="Pfam" id="PF12172"/>
    </source>
</evidence>
<comment type="caution">
    <text evidence="4">The sequence shown here is derived from an EMBL/GenBank/DDBJ whole genome shotgun (WGS) entry which is preliminary data.</text>
</comment>
<feature type="region of interest" description="Disordered" evidence="1">
    <location>
        <begin position="453"/>
        <end position="476"/>
    </location>
</feature>
<feature type="compositionally biased region" description="Gly residues" evidence="1">
    <location>
        <begin position="455"/>
        <end position="465"/>
    </location>
</feature>
<dbReference type="PANTHER" id="PTHR34075:SF5">
    <property type="entry name" value="BLR3430 PROTEIN"/>
    <property type="match status" value="1"/>
</dbReference>
<dbReference type="AlphaFoldDB" id="A0A3N4G7F7"/>
<reference evidence="4 5" key="1">
    <citation type="submission" date="2018-11" db="EMBL/GenBank/DDBJ databases">
        <title>Draft genome sequence of Gordonia sp. RS15-1S isolated from rice stems.</title>
        <authorList>
            <person name="Muangham S."/>
        </authorList>
    </citation>
    <scope>NUCLEOTIDE SEQUENCE [LARGE SCALE GENOMIC DNA]</scope>
    <source>
        <strain evidence="4 5">RS15-1S</strain>
    </source>
</reference>
<dbReference type="EMBL" id="RKMH01000017">
    <property type="protein sequence ID" value="RPA57327.1"/>
    <property type="molecule type" value="Genomic_DNA"/>
</dbReference>
<dbReference type="InterPro" id="IPR052513">
    <property type="entry name" value="Thioester_dehydratase-like"/>
</dbReference>
<dbReference type="InterPro" id="IPR012340">
    <property type="entry name" value="NA-bd_OB-fold"/>
</dbReference>
<dbReference type="Proteomes" id="UP000267536">
    <property type="component" value="Unassembled WGS sequence"/>
</dbReference>
<dbReference type="OrthoDB" id="8771453at2"/>
<proteinExistence type="predicted"/>
<dbReference type="InterPro" id="IPR002878">
    <property type="entry name" value="ChsH2_C"/>
</dbReference>
<dbReference type="Gene3D" id="6.10.30.10">
    <property type="match status" value="1"/>
</dbReference>
<feature type="domain" description="ChsH2 C-terminal OB-fold" evidence="2">
    <location>
        <begin position="372"/>
        <end position="430"/>
    </location>
</feature>
<feature type="domain" description="ChsH2 rubredoxin-like zinc ribbon" evidence="3">
    <location>
        <begin position="339"/>
        <end position="366"/>
    </location>
</feature>
<sequence length="476" mass="49642">MTAGIISYATYLPTWRLDGTDIGARGDRVVAGFDEDSTTMAVAAADAALSGADQVDGVYLVTSSPAYADKTNAVTVHTALGIESDVVAADLVGTGKSAVAGLTLAGHTSGLAVLSDVRVGLPGSLDEKSGGDGAAAFLFGTGQDRPVIAELIGAASRSIEILDRWRAPSSTTGERWEERLGQEVYEPAVRTVVAHALAQAGIEHVDHAVVASGNPSVVKRASRLVPAQRTTTSPVGYSGAADLGIALAAAFDVAAPGEVVVAVSVTDGVDVLVFRTTGAILDARQDVPVAESRAHGTRVDYPRYLQWRGLLSRESPRRPEPDRPVAPASMRNVEWKFALTGTRCNACGFLHLPPMRICRSCGAGDLMARERVAGRGGRVATYTVDRLAYSPSPPVVGAVIDFDGGGRYTFEVADGAEGIEVGARVTTTFRRLYTAGSVHNYFWKARLLSTVDSGNGSGEGGGRSSGVGSRREEMPA</sequence>
<name>A0A3N4G7F7_9ACTN</name>
<evidence type="ECO:0000313" key="4">
    <source>
        <dbReference type="EMBL" id="RPA57327.1"/>
    </source>
</evidence>
<dbReference type="InterPro" id="IPR016039">
    <property type="entry name" value="Thiolase-like"/>
</dbReference>
<dbReference type="SUPFAM" id="SSF53901">
    <property type="entry name" value="Thiolase-like"/>
    <property type="match status" value="2"/>
</dbReference>
<dbReference type="RefSeq" id="WP_123932454.1">
    <property type="nucleotide sequence ID" value="NZ_JBPSDP010000018.1"/>
</dbReference>
<protein>
    <submittedName>
        <fullName evidence="4">Hydroxymethylglutaryl-CoA synthase family protein</fullName>
    </submittedName>
</protein>
<keyword evidence="5" id="KW-1185">Reference proteome</keyword>
<gene>
    <name evidence="4" type="ORF">EF294_18895</name>
</gene>
<evidence type="ECO:0000313" key="5">
    <source>
        <dbReference type="Proteomes" id="UP000267536"/>
    </source>
</evidence>
<dbReference type="Pfam" id="PF01796">
    <property type="entry name" value="OB_ChsH2_C"/>
    <property type="match status" value="1"/>
</dbReference>
<organism evidence="4 5">
    <name type="scientific">Gordonia oryzae</name>
    <dbReference type="NCBI Taxonomy" id="2487349"/>
    <lineage>
        <taxon>Bacteria</taxon>
        <taxon>Bacillati</taxon>
        <taxon>Actinomycetota</taxon>
        <taxon>Actinomycetes</taxon>
        <taxon>Mycobacteriales</taxon>
        <taxon>Gordoniaceae</taxon>
        <taxon>Gordonia</taxon>
    </lineage>
</organism>
<dbReference type="Pfam" id="PF12172">
    <property type="entry name" value="zf-ChsH2"/>
    <property type="match status" value="1"/>
</dbReference>
<evidence type="ECO:0000259" key="2">
    <source>
        <dbReference type="Pfam" id="PF01796"/>
    </source>
</evidence>
<dbReference type="SUPFAM" id="SSF50249">
    <property type="entry name" value="Nucleic acid-binding proteins"/>
    <property type="match status" value="1"/>
</dbReference>